<dbReference type="InterPro" id="IPR000157">
    <property type="entry name" value="TIR_dom"/>
</dbReference>
<feature type="compositionally biased region" description="Basic residues" evidence="6">
    <location>
        <begin position="330"/>
        <end position="339"/>
    </location>
</feature>
<comment type="subcellular location">
    <subcellularLocation>
        <location evidence="1">Cytoplasm</location>
    </subcellularLocation>
</comment>
<dbReference type="Gene3D" id="3.40.50.10140">
    <property type="entry name" value="Toll/interleukin-1 receptor homology (TIR) domain"/>
    <property type="match status" value="1"/>
</dbReference>
<dbReference type="PANTHER" id="PTHR15079:SF3">
    <property type="entry name" value="MYELOID DIFFERENTIATION PRIMARY RESPONSE PROTEIN MYD88"/>
    <property type="match status" value="1"/>
</dbReference>
<dbReference type="InterPro" id="IPR035897">
    <property type="entry name" value="Toll_tir_struct_dom_sf"/>
</dbReference>
<accession>A0A385L3K8</accession>
<keyword evidence="5" id="KW-0395">Inflammatory response</keyword>
<feature type="region of interest" description="Disordered" evidence="6">
    <location>
        <begin position="320"/>
        <end position="339"/>
    </location>
</feature>
<evidence type="ECO:0000256" key="4">
    <source>
        <dbReference type="ARBA" id="ARBA00022859"/>
    </source>
</evidence>
<keyword evidence="4" id="KW-0391">Immunity</keyword>
<dbReference type="GO" id="GO:0043123">
    <property type="term" value="P:positive regulation of canonical NF-kappaB signal transduction"/>
    <property type="evidence" value="ECO:0007669"/>
    <property type="project" value="InterPro"/>
</dbReference>
<dbReference type="SMART" id="SM00255">
    <property type="entry name" value="TIR"/>
    <property type="match status" value="1"/>
</dbReference>
<dbReference type="SUPFAM" id="SSF47986">
    <property type="entry name" value="DEATH domain"/>
    <property type="match status" value="1"/>
</dbReference>
<dbReference type="GO" id="GO:0045087">
    <property type="term" value="P:innate immune response"/>
    <property type="evidence" value="ECO:0007669"/>
    <property type="project" value="UniProtKB-KW"/>
</dbReference>
<dbReference type="GO" id="GO:0002755">
    <property type="term" value="P:MyD88-dependent toll-like receptor signaling pathway"/>
    <property type="evidence" value="ECO:0007669"/>
    <property type="project" value="InterPro"/>
</dbReference>
<feature type="domain" description="TIR" evidence="8">
    <location>
        <begin position="143"/>
        <end position="277"/>
    </location>
</feature>
<evidence type="ECO:0000259" key="7">
    <source>
        <dbReference type="PROSITE" id="PS50017"/>
    </source>
</evidence>
<dbReference type="GO" id="GO:0005737">
    <property type="term" value="C:cytoplasm"/>
    <property type="evidence" value="ECO:0007669"/>
    <property type="project" value="UniProtKB-SubCell"/>
</dbReference>
<dbReference type="InterPro" id="IPR034249">
    <property type="entry name" value="MyD88_Death"/>
</dbReference>
<dbReference type="Pfam" id="PF13676">
    <property type="entry name" value="TIR_2"/>
    <property type="match status" value="1"/>
</dbReference>
<evidence type="ECO:0000256" key="2">
    <source>
        <dbReference type="ARBA" id="ARBA00022490"/>
    </source>
</evidence>
<dbReference type="PANTHER" id="PTHR15079">
    <property type="entry name" value="MYD88"/>
    <property type="match status" value="1"/>
</dbReference>
<evidence type="ECO:0000256" key="5">
    <source>
        <dbReference type="ARBA" id="ARBA00023198"/>
    </source>
</evidence>
<dbReference type="SMR" id="A0A385L3K8"/>
<keyword evidence="2" id="KW-0963">Cytoplasm</keyword>
<feature type="domain" description="Death" evidence="7">
    <location>
        <begin position="53"/>
        <end position="118"/>
    </location>
</feature>
<evidence type="ECO:0000313" key="9">
    <source>
        <dbReference type="EMBL" id="AYA22345.1"/>
    </source>
</evidence>
<dbReference type="EMBL" id="MH461108">
    <property type="protein sequence ID" value="AYA22345.1"/>
    <property type="molecule type" value="mRNA"/>
</dbReference>
<reference evidence="9" key="1">
    <citation type="journal article" date="2018" name="Fish Shellfish Immunol.">
        <title>Identification and functional characterization of three myeloid differentiation factor 88 (MyD88) isoforms from thick shell mussel Mytilus coruscus.</title>
        <authorList>
            <person name="Guo B."/>
            <person name="Liu S."/>
            <person name="Li J."/>
            <person name="Liao Z."/>
            <person name="Liu H."/>
            <person name="Xia H."/>
            <person name="Qi P."/>
        </authorList>
    </citation>
    <scope>NUCLEOTIDE SEQUENCE</scope>
</reference>
<dbReference type="InterPro" id="IPR017281">
    <property type="entry name" value="Myelin_different_resp_MyD88"/>
</dbReference>
<evidence type="ECO:0000259" key="8">
    <source>
        <dbReference type="PROSITE" id="PS50104"/>
    </source>
</evidence>
<protein>
    <submittedName>
        <fullName evidence="9">Myeloid differentiation factor 88a</fullName>
    </submittedName>
</protein>
<evidence type="ECO:0000256" key="3">
    <source>
        <dbReference type="ARBA" id="ARBA00022588"/>
    </source>
</evidence>
<dbReference type="CDD" id="cd08312">
    <property type="entry name" value="Death_MyD88"/>
    <property type="match status" value="1"/>
</dbReference>
<dbReference type="InterPro" id="IPR011029">
    <property type="entry name" value="DEATH-like_dom_sf"/>
</dbReference>
<evidence type="ECO:0000256" key="1">
    <source>
        <dbReference type="ARBA" id="ARBA00004496"/>
    </source>
</evidence>
<name>A0A385L3K8_MYTCO</name>
<sequence>MADEPISDDERIIQNLIAYCEDVPLKILRATSTKQLSQRLDVEGFVLGEYSNDWYGLAERTGYMTKEMRKFEQHESPTTALLNDWSTRLKMSPTVDTLLKYLVEIQRPDIVLDSEKSIRRDVEHSKQPARAPLPPKPKVPESDRYDAFVVYGNTERDIQFMKDMVNILEGEDHNIRLYVPGRDDLAGDEKYVVTAEMIANRCRRVIVVLSRGFEDSEDCDFALKLAQSLSPGAKTKRIIPILLDNVKIPLILNFVGTVNFTNPMQREWVWPRVAATIKCPLVPSIQDWQCTIDDLKNMKYDSKHVQHLLYGIGVACQEFPPEEEEEEKKGKKGEKKKKT</sequence>
<proteinExistence type="evidence at transcript level"/>
<dbReference type="InterPro" id="IPR000488">
    <property type="entry name" value="Death_dom"/>
</dbReference>
<dbReference type="PROSITE" id="PS50104">
    <property type="entry name" value="TIR"/>
    <property type="match status" value="1"/>
</dbReference>
<dbReference type="GO" id="GO:0070976">
    <property type="term" value="F:TIR domain binding"/>
    <property type="evidence" value="ECO:0007669"/>
    <property type="project" value="InterPro"/>
</dbReference>
<dbReference type="PROSITE" id="PS50017">
    <property type="entry name" value="DEATH_DOMAIN"/>
    <property type="match status" value="1"/>
</dbReference>
<dbReference type="AlphaFoldDB" id="A0A385L3K8"/>
<evidence type="ECO:0000256" key="6">
    <source>
        <dbReference type="SAM" id="MobiDB-lite"/>
    </source>
</evidence>
<keyword evidence="3" id="KW-0399">Innate immunity</keyword>
<dbReference type="Pfam" id="PF00531">
    <property type="entry name" value="Death"/>
    <property type="match status" value="1"/>
</dbReference>
<organism evidence="9">
    <name type="scientific">Mytilus coruscus</name>
    <name type="common">Sea mussel</name>
    <dbReference type="NCBI Taxonomy" id="42192"/>
    <lineage>
        <taxon>Eukaryota</taxon>
        <taxon>Metazoa</taxon>
        <taxon>Spiralia</taxon>
        <taxon>Lophotrochozoa</taxon>
        <taxon>Mollusca</taxon>
        <taxon>Bivalvia</taxon>
        <taxon>Autobranchia</taxon>
        <taxon>Pteriomorphia</taxon>
        <taxon>Mytilida</taxon>
        <taxon>Mytiloidea</taxon>
        <taxon>Mytilidae</taxon>
        <taxon>Mytilinae</taxon>
        <taxon>Mytilus</taxon>
    </lineage>
</organism>
<dbReference type="SUPFAM" id="SSF52200">
    <property type="entry name" value="Toll/Interleukin receptor TIR domain"/>
    <property type="match status" value="1"/>
</dbReference>
<dbReference type="Gene3D" id="1.10.533.10">
    <property type="entry name" value="Death Domain, Fas"/>
    <property type="match status" value="1"/>
</dbReference>